<proteinExistence type="predicted"/>
<dbReference type="InterPro" id="IPR051908">
    <property type="entry name" value="Ribosomal_N-acetyltransferase"/>
</dbReference>
<dbReference type="GO" id="GO:0008999">
    <property type="term" value="F:protein-N-terminal-alanine acetyltransferase activity"/>
    <property type="evidence" value="ECO:0007669"/>
    <property type="project" value="TreeGrafter"/>
</dbReference>
<dbReference type="SUPFAM" id="SSF55729">
    <property type="entry name" value="Acyl-CoA N-acyltransferases (Nat)"/>
    <property type="match status" value="1"/>
</dbReference>
<dbReference type="PROSITE" id="PS51186">
    <property type="entry name" value="GNAT"/>
    <property type="match status" value="1"/>
</dbReference>
<dbReference type="GO" id="GO:1990189">
    <property type="term" value="F:protein N-terminal-serine acetyltransferase activity"/>
    <property type="evidence" value="ECO:0007669"/>
    <property type="project" value="TreeGrafter"/>
</dbReference>
<sequence length="188" mass="21397">METKIELTDGNIIIRPCRLEDAAVICEGVQETMHEMLKWAPWCHPDYSMSDCTSWLSSRPQMWSEGIEYDFVIFDTKDNTFLGGCAIDQINRKHNFANLGYWVRSSQTGRGIATATVRLISRLGFGKLGFTRLEIVVAVQNRASQRVAEKVGAVREGVHRNRHVVRDKIYDSVMFSLIPQDMQAKSLN</sequence>
<name>A0A941VYR9_9BACT</name>
<protein>
    <submittedName>
        <fullName evidence="2">Ribosomal N-acetyltransferase YdaF</fullName>
    </submittedName>
</protein>
<dbReference type="InterPro" id="IPR000182">
    <property type="entry name" value="GNAT_dom"/>
</dbReference>
<dbReference type="PANTHER" id="PTHR43441:SF10">
    <property type="entry name" value="ACETYLTRANSFERASE"/>
    <property type="match status" value="1"/>
</dbReference>
<dbReference type="InterPro" id="IPR016181">
    <property type="entry name" value="Acyl_CoA_acyltransferase"/>
</dbReference>
<dbReference type="EMBL" id="JAANXD010000013">
    <property type="protein sequence ID" value="MBS1257179.1"/>
    <property type="molecule type" value="Genomic_DNA"/>
</dbReference>
<gene>
    <name evidence="2" type="ORF">MAG551_00215</name>
</gene>
<organism evidence="2 3">
    <name type="scientific">Candidatus Scalindua arabica</name>
    <dbReference type="NCBI Taxonomy" id="1127984"/>
    <lineage>
        <taxon>Bacteria</taxon>
        <taxon>Pseudomonadati</taxon>
        <taxon>Planctomycetota</taxon>
        <taxon>Candidatus Brocadiia</taxon>
        <taxon>Candidatus Brocadiales</taxon>
        <taxon>Candidatus Scalinduaceae</taxon>
        <taxon>Candidatus Scalindua</taxon>
    </lineage>
</organism>
<dbReference type="Pfam" id="PF13302">
    <property type="entry name" value="Acetyltransf_3"/>
    <property type="match status" value="1"/>
</dbReference>
<evidence type="ECO:0000313" key="3">
    <source>
        <dbReference type="Proteomes" id="UP000722750"/>
    </source>
</evidence>
<reference evidence="2" key="1">
    <citation type="journal article" date="2021" name="ISME J.">
        <title>Fine-scale metabolic discontinuity in a stratified prokaryote microbiome of a Red Sea deep halocline.</title>
        <authorList>
            <person name="Michoud G."/>
            <person name="Ngugi D.K."/>
            <person name="Barozzi A."/>
            <person name="Merlino G."/>
            <person name="Calleja M.L."/>
            <person name="Delgado-Huertas A."/>
            <person name="Moran X.A.G."/>
            <person name="Daffonchio D."/>
        </authorList>
    </citation>
    <scope>NUCLEOTIDE SEQUENCE</scope>
    <source>
        <strain evidence="2">SuakinDeep_MAG55_1</strain>
    </source>
</reference>
<dbReference type="PANTHER" id="PTHR43441">
    <property type="entry name" value="RIBOSOMAL-PROTEIN-SERINE ACETYLTRANSFERASE"/>
    <property type="match status" value="1"/>
</dbReference>
<dbReference type="AlphaFoldDB" id="A0A941VYR9"/>
<dbReference type="Gene3D" id="3.40.630.30">
    <property type="match status" value="1"/>
</dbReference>
<evidence type="ECO:0000259" key="1">
    <source>
        <dbReference type="PROSITE" id="PS51186"/>
    </source>
</evidence>
<feature type="domain" description="N-acetyltransferase" evidence="1">
    <location>
        <begin position="12"/>
        <end position="176"/>
    </location>
</feature>
<dbReference type="Proteomes" id="UP000722750">
    <property type="component" value="Unassembled WGS sequence"/>
</dbReference>
<evidence type="ECO:0000313" key="2">
    <source>
        <dbReference type="EMBL" id="MBS1257179.1"/>
    </source>
</evidence>
<dbReference type="GO" id="GO:0005737">
    <property type="term" value="C:cytoplasm"/>
    <property type="evidence" value="ECO:0007669"/>
    <property type="project" value="TreeGrafter"/>
</dbReference>
<accession>A0A941VYR9</accession>
<comment type="caution">
    <text evidence="2">The sequence shown here is derived from an EMBL/GenBank/DDBJ whole genome shotgun (WGS) entry which is preliminary data.</text>
</comment>